<dbReference type="EMBL" id="JADJMS010000023">
    <property type="protein sequence ID" value="MBK7415688.1"/>
    <property type="molecule type" value="Genomic_DNA"/>
</dbReference>
<protein>
    <submittedName>
        <fullName evidence="2">Chalcone isomerase family protein</fullName>
    </submittedName>
</protein>
<reference evidence="2 3" key="1">
    <citation type="submission" date="2020-10" db="EMBL/GenBank/DDBJ databases">
        <title>Connecting structure to function with the recovery of over 1000 high-quality activated sludge metagenome-assembled genomes encoding full-length rRNA genes using long-read sequencing.</title>
        <authorList>
            <person name="Singleton C.M."/>
            <person name="Petriglieri F."/>
            <person name="Kristensen J.M."/>
            <person name="Kirkegaard R.H."/>
            <person name="Michaelsen T.Y."/>
            <person name="Andersen M.H."/>
            <person name="Karst S.M."/>
            <person name="Dueholm M.S."/>
            <person name="Nielsen P.H."/>
            <person name="Albertsen M."/>
        </authorList>
    </citation>
    <scope>NUCLEOTIDE SEQUENCE [LARGE SCALE GENOMIC DNA]</scope>
    <source>
        <strain evidence="2">EsbW_18-Q3-R4-48_BATAC.463</strain>
    </source>
</reference>
<feature type="domain" description="Chalcone isomerase" evidence="1">
    <location>
        <begin position="73"/>
        <end position="175"/>
    </location>
</feature>
<dbReference type="Pfam" id="PF16036">
    <property type="entry name" value="Chalcone_3"/>
    <property type="match status" value="1"/>
</dbReference>
<gene>
    <name evidence="2" type="ORF">IPJ38_11830</name>
</gene>
<dbReference type="GO" id="GO:0016853">
    <property type="term" value="F:isomerase activity"/>
    <property type="evidence" value="ECO:0007669"/>
    <property type="project" value="UniProtKB-KW"/>
</dbReference>
<dbReference type="InterPro" id="IPR016087">
    <property type="entry name" value="Chalcone_isomerase"/>
</dbReference>
<evidence type="ECO:0000313" key="3">
    <source>
        <dbReference type="Proteomes" id="UP000739411"/>
    </source>
</evidence>
<accession>A0A935JXJ2</accession>
<name>A0A935JXJ2_9RHOO</name>
<keyword evidence="2" id="KW-0413">Isomerase</keyword>
<proteinExistence type="predicted"/>
<evidence type="ECO:0000313" key="2">
    <source>
        <dbReference type="EMBL" id="MBK7415688.1"/>
    </source>
</evidence>
<organism evidence="2 3">
    <name type="scientific">Candidatus Dechloromonas phosphorivorans</name>
    <dbReference type="NCBI Taxonomy" id="2899244"/>
    <lineage>
        <taxon>Bacteria</taxon>
        <taxon>Pseudomonadati</taxon>
        <taxon>Pseudomonadota</taxon>
        <taxon>Betaproteobacteria</taxon>
        <taxon>Rhodocyclales</taxon>
        <taxon>Azonexaceae</taxon>
        <taxon>Dechloromonas</taxon>
    </lineage>
</organism>
<comment type="caution">
    <text evidence="2">The sequence shown here is derived from an EMBL/GenBank/DDBJ whole genome shotgun (WGS) entry which is preliminary data.</text>
</comment>
<dbReference type="AlphaFoldDB" id="A0A935JXJ2"/>
<sequence length="179" mass="20137">MSFISSLIMRRRDFVVACAGLALLPAAQANQRLDTLTSGLQRWGSGEFRRWGFLVYEATLWAKTDDPLKPPLALGLTYKRNLDGVKIADASVSEIRNLKIADEAQLKLWGERMAQIFPDVKPEDRIVGVHLPEGARFFHNDRFIGSVDDPVFARAFFAIWLDARTSAPELRALLLKRPA</sequence>
<dbReference type="Proteomes" id="UP000739411">
    <property type="component" value="Unassembled WGS sequence"/>
</dbReference>
<evidence type="ECO:0000259" key="1">
    <source>
        <dbReference type="Pfam" id="PF16036"/>
    </source>
</evidence>